<feature type="compositionally biased region" description="Gly residues" evidence="1">
    <location>
        <begin position="71"/>
        <end position="84"/>
    </location>
</feature>
<feature type="region of interest" description="Disordered" evidence="1">
    <location>
        <begin position="63"/>
        <end position="84"/>
    </location>
</feature>
<organism evidence="2 3">
    <name type="scientific">Monoraphidium neglectum</name>
    <dbReference type="NCBI Taxonomy" id="145388"/>
    <lineage>
        <taxon>Eukaryota</taxon>
        <taxon>Viridiplantae</taxon>
        <taxon>Chlorophyta</taxon>
        <taxon>core chlorophytes</taxon>
        <taxon>Chlorophyceae</taxon>
        <taxon>CS clade</taxon>
        <taxon>Sphaeropleales</taxon>
        <taxon>Selenastraceae</taxon>
        <taxon>Monoraphidium</taxon>
    </lineage>
</organism>
<dbReference type="Gene3D" id="3.90.1200.10">
    <property type="match status" value="1"/>
</dbReference>
<dbReference type="Proteomes" id="UP000054498">
    <property type="component" value="Unassembled WGS sequence"/>
</dbReference>
<dbReference type="KEGG" id="mng:MNEG_2402"/>
<dbReference type="STRING" id="145388.A0A0D2K556"/>
<sequence>MSAKVALEWLASFHAAWWEEDTPEGLWEDGCYWHLATREDELSQIGSPWLELKRAASAVDSALRGGDDGSSNGGSSSGGGGGGGGGAGRFRTLCHGDAKSANFLFSKDGMAAAAYDFQLFATQPHHHAACLACYYSLHQYVGGGYGAKDVAYLLISSADEALLTESEGQLLAHYHSALTGRLAALGKGAAAAAYTHDIFLVHYELALVDFCRFMAGWGWWGATRYSARRCKDVLSRLPQVLKAAAAVAAAR</sequence>
<dbReference type="AlphaFoldDB" id="A0A0D2K556"/>
<dbReference type="SUPFAM" id="SSF56112">
    <property type="entry name" value="Protein kinase-like (PK-like)"/>
    <property type="match status" value="1"/>
</dbReference>
<dbReference type="InterPro" id="IPR011009">
    <property type="entry name" value="Kinase-like_dom_sf"/>
</dbReference>
<reference evidence="2 3" key="1">
    <citation type="journal article" date="2013" name="BMC Genomics">
        <title>Reconstruction of the lipid metabolism for the microalga Monoraphidium neglectum from its genome sequence reveals characteristics suitable for biofuel production.</title>
        <authorList>
            <person name="Bogen C."/>
            <person name="Al-Dilaimi A."/>
            <person name="Albersmeier A."/>
            <person name="Wichmann J."/>
            <person name="Grundmann M."/>
            <person name="Rupp O."/>
            <person name="Lauersen K.J."/>
            <person name="Blifernez-Klassen O."/>
            <person name="Kalinowski J."/>
            <person name="Goesmann A."/>
            <person name="Mussgnug J.H."/>
            <person name="Kruse O."/>
        </authorList>
    </citation>
    <scope>NUCLEOTIDE SEQUENCE [LARGE SCALE GENOMIC DNA]</scope>
    <source>
        <strain evidence="2 3">SAG 48.87</strain>
    </source>
</reference>
<evidence type="ECO:0000313" key="3">
    <source>
        <dbReference type="Proteomes" id="UP000054498"/>
    </source>
</evidence>
<name>A0A0D2K556_9CHLO</name>
<keyword evidence="3" id="KW-1185">Reference proteome</keyword>
<gene>
    <name evidence="2" type="ORF">MNEG_2402</name>
</gene>
<dbReference type="OrthoDB" id="411145at2759"/>
<accession>A0A0D2K556</accession>
<evidence type="ECO:0000313" key="2">
    <source>
        <dbReference type="EMBL" id="KIZ05563.1"/>
    </source>
</evidence>
<dbReference type="EMBL" id="KK100490">
    <property type="protein sequence ID" value="KIZ05563.1"/>
    <property type="molecule type" value="Genomic_DNA"/>
</dbReference>
<dbReference type="GeneID" id="25735280"/>
<proteinExistence type="predicted"/>
<evidence type="ECO:0000256" key="1">
    <source>
        <dbReference type="SAM" id="MobiDB-lite"/>
    </source>
</evidence>
<dbReference type="RefSeq" id="XP_013904582.1">
    <property type="nucleotide sequence ID" value="XM_014049128.1"/>
</dbReference>
<protein>
    <recommendedName>
        <fullName evidence="4">CHK kinase-like domain-containing protein</fullName>
    </recommendedName>
</protein>
<evidence type="ECO:0008006" key="4">
    <source>
        <dbReference type="Google" id="ProtNLM"/>
    </source>
</evidence>